<dbReference type="EMBL" id="JAERWL010000008">
    <property type="protein sequence ID" value="MBM9476494.1"/>
    <property type="molecule type" value="Genomic_DNA"/>
</dbReference>
<accession>A0A938YNJ7</accession>
<name>A0A938YNJ7_9ACTN</name>
<keyword evidence="1" id="KW-1133">Transmembrane helix</keyword>
<keyword evidence="1" id="KW-0812">Transmembrane</keyword>
<feature type="transmembrane region" description="Helical" evidence="1">
    <location>
        <begin position="91"/>
        <end position="111"/>
    </location>
</feature>
<gene>
    <name evidence="2" type="ORF">JL107_08580</name>
</gene>
<feature type="transmembrane region" description="Helical" evidence="1">
    <location>
        <begin position="23"/>
        <end position="44"/>
    </location>
</feature>
<evidence type="ECO:0000313" key="2">
    <source>
        <dbReference type="EMBL" id="MBM9476494.1"/>
    </source>
</evidence>
<evidence type="ECO:0000313" key="3">
    <source>
        <dbReference type="Proteomes" id="UP000663801"/>
    </source>
</evidence>
<dbReference type="AlphaFoldDB" id="A0A938YNJ7"/>
<keyword evidence="1" id="KW-0472">Membrane</keyword>
<proteinExistence type="predicted"/>
<reference evidence="2" key="1">
    <citation type="submission" date="2021-01" db="EMBL/GenBank/DDBJ databases">
        <title>KCTC 19127 draft genome.</title>
        <authorList>
            <person name="An D."/>
        </authorList>
    </citation>
    <scope>NUCLEOTIDE SEQUENCE</scope>
    <source>
        <strain evidence="2">KCTC 19127</strain>
    </source>
</reference>
<evidence type="ECO:0000256" key="1">
    <source>
        <dbReference type="SAM" id="Phobius"/>
    </source>
</evidence>
<sequence length="121" mass="12558">MPRVDQSADPGPPSFGSGSPVTAPVWLLALGVVVPLLALPLALLSGLAAHVAGWAIAIGGSLGALAAFTVVDLRRRSSRWYVDRPGLLGALRVAVLLLGFVVAGAFAYLIADAVARLDWWF</sequence>
<dbReference type="RefSeq" id="WP_205256611.1">
    <property type="nucleotide sequence ID" value="NZ_BAAAPV010000004.1"/>
</dbReference>
<dbReference type="Proteomes" id="UP000663801">
    <property type="component" value="Unassembled WGS sequence"/>
</dbReference>
<protein>
    <submittedName>
        <fullName evidence="2">Uncharacterized protein</fullName>
    </submittedName>
</protein>
<comment type="caution">
    <text evidence="2">The sequence shown here is derived from an EMBL/GenBank/DDBJ whole genome shotgun (WGS) entry which is preliminary data.</text>
</comment>
<organism evidence="2 3">
    <name type="scientific">Nakamurella flavida</name>
    <dbReference type="NCBI Taxonomy" id="363630"/>
    <lineage>
        <taxon>Bacteria</taxon>
        <taxon>Bacillati</taxon>
        <taxon>Actinomycetota</taxon>
        <taxon>Actinomycetes</taxon>
        <taxon>Nakamurellales</taxon>
        <taxon>Nakamurellaceae</taxon>
        <taxon>Nakamurella</taxon>
    </lineage>
</organism>
<keyword evidence="3" id="KW-1185">Reference proteome</keyword>
<feature type="transmembrane region" description="Helical" evidence="1">
    <location>
        <begin position="51"/>
        <end position="71"/>
    </location>
</feature>